<evidence type="ECO:0000313" key="4">
    <source>
        <dbReference type="Proteomes" id="UP001596004"/>
    </source>
</evidence>
<feature type="compositionally biased region" description="Pro residues" evidence="1">
    <location>
        <begin position="7"/>
        <end position="22"/>
    </location>
</feature>
<keyword evidence="2" id="KW-0812">Transmembrane</keyword>
<evidence type="ECO:0000256" key="1">
    <source>
        <dbReference type="SAM" id="MobiDB-lite"/>
    </source>
</evidence>
<feature type="transmembrane region" description="Helical" evidence="2">
    <location>
        <begin position="177"/>
        <end position="198"/>
    </location>
</feature>
<feature type="transmembrane region" description="Helical" evidence="2">
    <location>
        <begin position="73"/>
        <end position="97"/>
    </location>
</feature>
<organism evidence="3 4">
    <name type="scientific">Sphaerisporangium dianthi</name>
    <dbReference type="NCBI Taxonomy" id="1436120"/>
    <lineage>
        <taxon>Bacteria</taxon>
        <taxon>Bacillati</taxon>
        <taxon>Actinomycetota</taxon>
        <taxon>Actinomycetes</taxon>
        <taxon>Streptosporangiales</taxon>
        <taxon>Streptosporangiaceae</taxon>
        <taxon>Sphaerisporangium</taxon>
    </lineage>
</organism>
<feature type="transmembrane region" description="Helical" evidence="2">
    <location>
        <begin position="33"/>
        <end position="53"/>
    </location>
</feature>
<sequence length="260" mass="28907">MVTTTENPPPSPAQDPQAPPRSGPARRWWRRPWMAPLGFVAVMFLAFSVPPYLTGDPAASRVPQPAGFSAHYPLLVAHVLFASIAMITCFLQVWPWFRQRHPAAHRYTGRVYVFGGVLPAGLAGLVIGAGTPFGPVIAVSNVMLALLWLSCTVAGYRMARQRRFADHRRWMLRSFALTFSIITNRLWGVILFIALSPALETTFKGDETMFTWTIAGLGGWLGWTVPLLIVEWWLERGDAAGRRARARTRSARPRVPISSS</sequence>
<keyword evidence="2" id="KW-0472">Membrane</keyword>
<dbReference type="Proteomes" id="UP001596004">
    <property type="component" value="Unassembled WGS sequence"/>
</dbReference>
<gene>
    <name evidence="3" type="ORF">ACFO60_24640</name>
</gene>
<dbReference type="Pfam" id="PF10067">
    <property type="entry name" value="DUF2306"/>
    <property type="match status" value="1"/>
</dbReference>
<evidence type="ECO:0000256" key="2">
    <source>
        <dbReference type="SAM" id="Phobius"/>
    </source>
</evidence>
<feature type="transmembrane region" description="Helical" evidence="2">
    <location>
        <begin position="136"/>
        <end position="156"/>
    </location>
</feature>
<feature type="region of interest" description="Disordered" evidence="1">
    <location>
        <begin position="1"/>
        <end position="24"/>
    </location>
</feature>
<accession>A0ABV9CNR5</accession>
<dbReference type="RefSeq" id="WP_380843909.1">
    <property type="nucleotide sequence ID" value="NZ_JBHSFP010000018.1"/>
</dbReference>
<proteinExistence type="predicted"/>
<keyword evidence="2" id="KW-1133">Transmembrane helix</keyword>
<name>A0ABV9CNR5_9ACTN</name>
<feature type="transmembrane region" description="Helical" evidence="2">
    <location>
        <begin position="210"/>
        <end position="234"/>
    </location>
</feature>
<dbReference type="InterPro" id="IPR018750">
    <property type="entry name" value="DUF2306_membrane"/>
</dbReference>
<reference evidence="4" key="1">
    <citation type="journal article" date="2019" name="Int. J. Syst. Evol. Microbiol.">
        <title>The Global Catalogue of Microorganisms (GCM) 10K type strain sequencing project: providing services to taxonomists for standard genome sequencing and annotation.</title>
        <authorList>
            <consortium name="The Broad Institute Genomics Platform"/>
            <consortium name="The Broad Institute Genome Sequencing Center for Infectious Disease"/>
            <person name="Wu L."/>
            <person name="Ma J."/>
        </authorList>
    </citation>
    <scope>NUCLEOTIDE SEQUENCE [LARGE SCALE GENOMIC DNA]</scope>
    <source>
        <strain evidence="4">CGMCC 4.7132</strain>
    </source>
</reference>
<dbReference type="EMBL" id="JBHSFP010000018">
    <property type="protein sequence ID" value="MFC4533963.1"/>
    <property type="molecule type" value="Genomic_DNA"/>
</dbReference>
<protein>
    <submittedName>
        <fullName evidence="3">DUF2306 domain-containing protein</fullName>
    </submittedName>
</protein>
<evidence type="ECO:0000313" key="3">
    <source>
        <dbReference type="EMBL" id="MFC4533963.1"/>
    </source>
</evidence>
<comment type="caution">
    <text evidence="3">The sequence shown here is derived from an EMBL/GenBank/DDBJ whole genome shotgun (WGS) entry which is preliminary data.</text>
</comment>
<keyword evidence="4" id="KW-1185">Reference proteome</keyword>
<feature type="transmembrane region" description="Helical" evidence="2">
    <location>
        <begin position="109"/>
        <end position="130"/>
    </location>
</feature>